<evidence type="ECO:0000313" key="3">
    <source>
        <dbReference type="Proteomes" id="UP001499910"/>
    </source>
</evidence>
<accession>A0ABP9LEG7</accession>
<organism evidence="2 3">
    <name type="scientific">[Roseibacterium] beibuensis</name>
    <dbReference type="NCBI Taxonomy" id="1193142"/>
    <lineage>
        <taxon>Bacteria</taxon>
        <taxon>Pseudomonadati</taxon>
        <taxon>Pseudomonadota</taxon>
        <taxon>Alphaproteobacteria</taxon>
        <taxon>Rhodobacterales</taxon>
        <taxon>Roseobacteraceae</taxon>
        <taxon>Roseicyclus</taxon>
    </lineage>
</organism>
<evidence type="ECO:0000313" key="2">
    <source>
        <dbReference type="EMBL" id="GAA5076821.1"/>
    </source>
</evidence>
<gene>
    <name evidence="2" type="ORF">GCM10023209_26350</name>
</gene>
<feature type="signal peptide" evidence="1">
    <location>
        <begin position="1"/>
        <end position="17"/>
    </location>
</feature>
<reference evidence="3" key="1">
    <citation type="journal article" date="2019" name="Int. J. Syst. Evol. Microbiol.">
        <title>The Global Catalogue of Microorganisms (GCM) 10K type strain sequencing project: providing services to taxonomists for standard genome sequencing and annotation.</title>
        <authorList>
            <consortium name="The Broad Institute Genomics Platform"/>
            <consortium name="The Broad Institute Genome Sequencing Center for Infectious Disease"/>
            <person name="Wu L."/>
            <person name="Ma J."/>
        </authorList>
    </citation>
    <scope>NUCLEOTIDE SEQUENCE [LARGE SCALE GENOMIC DNA]</scope>
    <source>
        <strain evidence="3">JCM 18015</strain>
    </source>
</reference>
<dbReference type="RefSeq" id="WP_259549807.1">
    <property type="nucleotide sequence ID" value="NZ_JANXIR010000004.1"/>
</dbReference>
<comment type="caution">
    <text evidence="2">The sequence shown here is derived from an EMBL/GenBank/DDBJ whole genome shotgun (WGS) entry which is preliminary data.</text>
</comment>
<keyword evidence="3" id="KW-1185">Reference proteome</keyword>
<protein>
    <submittedName>
        <fullName evidence="2">Uncharacterized protein</fullName>
    </submittedName>
</protein>
<name>A0ABP9LEG7_9RHOB</name>
<keyword evidence="1" id="KW-0732">Signal</keyword>
<evidence type="ECO:0000256" key="1">
    <source>
        <dbReference type="SAM" id="SignalP"/>
    </source>
</evidence>
<feature type="chain" id="PRO_5046809380" evidence="1">
    <location>
        <begin position="18"/>
        <end position="197"/>
    </location>
</feature>
<sequence>MRPLLALLMTLPAPALADDCAARLSDLLATSLTADGPYIAENVNMVAGMRQVYRQHFVSDTHFLVQQLEPAGMPDTLHYNGGAWTSDGAGGWTLAWQMPPEDAAAGMVAQREAMAGAVESATCATETLDGRAMERITGLLGETPTFGPSLAVSYRVDATTGQVTQLTYDYTLNGMEMHAEYEISPAPGLDLPLPPSN</sequence>
<dbReference type="Proteomes" id="UP001499910">
    <property type="component" value="Unassembled WGS sequence"/>
</dbReference>
<proteinExistence type="predicted"/>
<dbReference type="EMBL" id="BAABHW010000004">
    <property type="protein sequence ID" value="GAA5076821.1"/>
    <property type="molecule type" value="Genomic_DNA"/>
</dbReference>